<name>A0A1B4Y811_MYCUL</name>
<sequence>MKVLLAAPVAVLIAMLSAPDAAADAGAGDASAAQPVHSPPFVDHTEWAQWGSLRGLRVFPTSAGRAAASQFGMTAAAAEEAWAEVLALAPEADTPGMRAQFVCHWDFAEVAAPGKSSWNLEPWRPVVDDAEMIASGCNPGGPEEAELSRAVVSSADGGQS</sequence>
<evidence type="ECO:0000313" key="4">
    <source>
        <dbReference type="Proteomes" id="UP000218067"/>
    </source>
</evidence>
<evidence type="ECO:0000256" key="1">
    <source>
        <dbReference type="SAM" id="MobiDB-lite"/>
    </source>
</evidence>
<keyword evidence="2" id="KW-0732">Signal</keyword>
<feature type="chain" id="PRO_5039002944" evidence="2">
    <location>
        <begin position="23"/>
        <end position="160"/>
    </location>
</feature>
<dbReference type="EMBL" id="AP017624">
    <property type="protein sequence ID" value="BAV43193.1"/>
    <property type="molecule type" value="Genomic_DNA"/>
</dbReference>
<reference evidence="3 4" key="1">
    <citation type="submission" date="2016-08" db="EMBL/GenBank/DDBJ databases">
        <title>Complete genome sequence of Mycobacterium shinshuense, a subspecies of M. ulcerans.</title>
        <authorList>
            <person name="Yoshida M."/>
            <person name="Ogura Y."/>
            <person name="Hayashi T."/>
            <person name="Hoshino Y."/>
        </authorList>
    </citation>
    <scope>NUCLEOTIDE SEQUENCE [LARGE SCALE GENOMIC DNA]</scope>
    <source>
        <strain evidence="4">ATCC 33728</strain>
    </source>
</reference>
<dbReference type="GeneID" id="93438830"/>
<protein>
    <submittedName>
        <fullName evidence="3">Conserved secreted protein</fullName>
    </submittedName>
</protein>
<evidence type="ECO:0000256" key="2">
    <source>
        <dbReference type="SAM" id="SignalP"/>
    </source>
</evidence>
<dbReference type="AlphaFoldDB" id="A0A1B4Y811"/>
<feature type="region of interest" description="Disordered" evidence="1">
    <location>
        <begin position="137"/>
        <end position="160"/>
    </location>
</feature>
<gene>
    <name evidence="3" type="ORF">SHTP_4259</name>
</gene>
<dbReference type="InterPro" id="IPR019719">
    <property type="entry name" value="DUF2599"/>
</dbReference>
<accession>A0A1B4Y811</accession>
<proteinExistence type="predicted"/>
<feature type="signal peptide" evidence="2">
    <location>
        <begin position="1"/>
        <end position="22"/>
    </location>
</feature>
<dbReference type="RefSeq" id="WP_012392745.1">
    <property type="nucleotide sequence ID" value="NZ_AP017624.1"/>
</dbReference>
<evidence type="ECO:0000313" key="3">
    <source>
        <dbReference type="EMBL" id="BAV43193.1"/>
    </source>
</evidence>
<organism evidence="3 4">
    <name type="scientific">Mycobacterium ulcerans subsp. shinshuense</name>
    <dbReference type="NCBI Taxonomy" id="1124626"/>
    <lineage>
        <taxon>Bacteria</taxon>
        <taxon>Bacillati</taxon>
        <taxon>Actinomycetota</taxon>
        <taxon>Actinomycetes</taxon>
        <taxon>Mycobacteriales</taxon>
        <taxon>Mycobacteriaceae</taxon>
        <taxon>Mycobacterium</taxon>
        <taxon>Mycobacterium ulcerans group</taxon>
    </lineage>
</organism>
<dbReference type="Proteomes" id="UP000218067">
    <property type="component" value="Chromosome"/>
</dbReference>
<dbReference type="Pfam" id="PF10783">
    <property type="entry name" value="DUF2599"/>
    <property type="match status" value="1"/>
</dbReference>